<organism evidence="1 2">
    <name type="scientific">Strigomonas culicis</name>
    <dbReference type="NCBI Taxonomy" id="28005"/>
    <lineage>
        <taxon>Eukaryota</taxon>
        <taxon>Discoba</taxon>
        <taxon>Euglenozoa</taxon>
        <taxon>Kinetoplastea</taxon>
        <taxon>Metakinetoplastina</taxon>
        <taxon>Trypanosomatida</taxon>
        <taxon>Trypanosomatidae</taxon>
        <taxon>Strigomonadinae</taxon>
        <taxon>Strigomonas</taxon>
    </lineage>
</organism>
<dbReference type="EMBL" id="ATMH01008224">
    <property type="protein sequence ID" value="EPY22350.1"/>
    <property type="molecule type" value="Genomic_DNA"/>
</dbReference>
<sequence>MRKTYVFIFYRFSFSLPHTLCATHKKQFPSNIIKTIPKRTMYKGYWLVADMDGTLVPTPSRAGGQYFSFSESVRHFANAQVLSATVLAGRRRGPSPYKSTLPYLREFIGQGGSLCVVSTAGRRLLRQVYADLALALFPDYPPGRTAASAAPGRLLLCGFTGAVLFRSRPPAAAYHTAAAMAAGPVLPIGAGLEEWVDYRREGADGASTLMSPAQCDVAAAEGRSAVVRLFEHAAAEGGEPAAFFSAVLSRKYVAPYTSLLQRLRAEVPPSAAACFDAAPALRLDPCLSAHGYYLRETRDALVDCQRVPGADGAVAADAPCAQVTVMGIPACLFDAVYPPRRGAAPSLGCCAACEARRRAATERIEAAGLVVKSQPNSVVLHRRGMDKGTCVRWLLRHREALDFSLERALALGDVPATVDRPLAAFAPMRFVSLSPMADDGVHEGEGGDAEGDVSDAALRRNLCHVGGEEEGTACFLEQLLAACGGGSRHAGKLVF</sequence>
<proteinExistence type="predicted"/>
<keyword evidence="2" id="KW-1185">Reference proteome</keyword>
<dbReference type="OrthoDB" id="273102at2759"/>
<name>S9VGQ6_9TRYP</name>
<dbReference type="AlphaFoldDB" id="S9VGQ6"/>
<reference evidence="1 2" key="1">
    <citation type="journal article" date="2013" name="PLoS ONE">
        <title>Predicting the Proteins of Angomonas deanei, Strigomonas culicis and Their Respective Endosymbionts Reveals New Aspects of the Trypanosomatidae Family.</title>
        <authorList>
            <person name="Motta M.C."/>
            <person name="Martins A.C."/>
            <person name="de Souza S.S."/>
            <person name="Catta-Preta C.M."/>
            <person name="Silva R."/>
            <person name="Klein C.C."/>
            <person name="de Almeida L.G."/>
            <person name="de Lima Cunha O."/>
            <person name="Ciapina L.P."/>
            <person name="Brocchi M."/>
            <person name="Colabardini A.C."/>
            <person name="de Araujo Lima B."/>
            <person name="Machado C.R."/>
            <person name="de Almeida Soares C.M."/>
            <person name="Probst C.M."/>
            <person name="de Menezes C.B."/>
            <person name="Thompson C.E."/>
            <person name="Bartholomeu D.C."/>
            <person name="Gradia D.F."/>
            <person name="Pavoni D.P."/>
            <person name="Grisard E.C."/>
            <person name="Fantinatti-Garboggini F."/>
            <person name="Marchini F.K."/>
            <person name="Rodrigues-Luiz G.F."/>
            <person name="Wagner G."/>
            <person name="Goldman G.H."/>
            <person name="Fietto J.L."/>
            <person name="Elias M.C."/>
            <person name="Goldman M.H."/>
            <person name="Sagot M.F."/>
            <person name="Pereira M."/>
            <person name="Stoco P.H."/>
            <person name="de Mendonca-Neto R.P."/>
            <person name="Teixeira S.M."/>
            <person name="Maciel T.E."/>
            <person name="de Oliveira Mendes T.A."/>
            <person name="Urmenyi T.P."/>
            <person name="de Souza W."/>
            <person name="Schenkman S."/>
            <person name="de Vasconcelos A.T."/>
        </authorList>
    </citation>
    <scope>NUCLEOTIDE SEQUENCE [LARGE SCALE GENOMIC DNA]</scope>
</reference>
<dbReference type="Proteomes" id="UP000015354">
    <property type="component" value="Unassembled WGS sequence"/>
</dbReference>
<evidence type="ECO:0000313" key="2">
    <source>
        <dbReference type="Proteomes" id="UP000015354"/>
    </source>
</evidence>
<evidence type="ECO:0000313" key="1">
    <source>
        <dbReference type="EMBL" id="EPY22350.1"/>
    </source>
</evidence>
<protein>
    <submittedName>
        <fullName evidence="1">Uncharacterized protein</fullName>
    </submittedName>
</protein>
<comment type="caution">
    <text evidence="1">The sequence shown here is derived from an EMBL/GenBank/DDBJ whole genome shotgun (WGS) entry which is preliminary data.</text>
</comment>
<accession>S9VGQ6</accession>
<gene>
    <name evidence="1" type="ORF">STCU_08224</name>
</gene>